<feature type="region of interest" description="Disordered" evidence="1">
    <location>
        <begin position="73"/>
        <end position="111"/>
    </location>
</feature>
<name>A0ABQ7FSB4_DUNSA</name>
<protein>
    <recommendedName>
        <fullName evidence="4">Encoded protein</fullName>
    </recommendedName>
</protein>
<proteinExistence type="predicted"/>
<evidence type="ECO:0008006" key="4">
    <source>
        <dbReference type="Google" id="ProtNLM"/>
    </source>
</evidence>
<accession>A0ABQ7FSB4</accession>
<evidence type="ECO:0000256" key="1">
    <source>
        <dbReference type="SAM" id="MobiDB-lite"/>
    </source>
</evidence>
<comment type="caution">
    <text evidence="2">The sequence shown here is derived from an EMBL/GenBank/DDBJ whole genome shotgun (WGS) entry which is preliminary data.</text>
</comment>
<dbReference type="EMBL" id="MU073123">
    <property type="protein sequence ID" value="KAF5825427.1"/>
    <property type="molecule type" value="Genomic_DNA"/>
</dbReference>
<evidence type="ECO:0000313" key="3">
    <source>
        <dbReference type="Proteomes" id="UP000815325"/>
    </source>
</evidence>
<keyword evidence="3" id="KW-1185">Reference proteome</keyword>
<reference evidence="2" key="1">
    <citation type="submission" date="2017-08" db="EMBL/GenBank/DDBJ databases">
        <authorList>
            <person name="Polle J.E."/>
            <person name="Barry K."/>
            <person name="Cushman J."/>
            <person name="Schmutz J."/>
            <person name="Tran D."/>
            <person name="Hathwaick L.T."/>
            <person name="Yim W.C."/>
            <person name="Jenkins J."/>
            <person name="Mckie-Krisberg Z.M."/>
            <person name="Prochnik S."/>
            <person name="Lindquist E."/>
            <person name="Dockter R.B."/>
            <person name="Adam C."/>
            <person name="Molina H."/>
            <person name="Bunkerborg J."/>
            <person name="Jin E."/>
            <person name="Buchheim M."/>
            <person name="Magnuson J."/>
        </authorList>
    </citation>
    <scope>NUCLEOTIDE SEQUENCE</scope>
    <source>
        <strain evidence="2">CCAP 19/18</strain>
    </source>
</reference>
<gene>
    <name evidence="2" type="ORF">DUNSADRAFT_10158</name>
</gene>
<organism evidence="2 3">
    <name type="scientific">Dunaliella salina</name>
    <name type="common">Green alga</name>
    <name type="synonym">Protococcus salinus</name>
    <dbReference type="NCBI Taxonomy" id="3046"/>
    <lineage>
        <taxon>Eukaryota</taxon>
        <taxon>Viridiplantae</taxon>
        <taxon>Chlorophyta</taxon>
        <taxon>core chlorophytes</taxon>
        <taxon>Chlorophyceae</taxon>
        <taxon>CS clade</taxon>
        <taxon>Chlamydomonadales</taxon>
        <taxon>Dunaliellaceae</taxon>
        <taxon>Dunaliella</taxon>
    </lineage>
</organism>
<dbReference type="Proteomes" id="UP000815325">
    <property type="component" value="Unassembled WGS sequence"/>
</dbReference>
<sequence>MSNWAAVTRDGDSLEQARKAFQQHNNDSSSLDVLERCKRLNEFLTQDFLRKPGQGPNSKAELQQILALLSSGPKRPSFLDKPPITHTVGKGLPAKPGPPQHASLNPPGAVSLQDFDADRLLGALDMQDEGSQG</sequence>
<evidence type="ECO:0000313" key="2">
    <source>
        <dbReference type="EMBL" id="KAF5825427.1"/>
    </source>
</evidence>